<name>A0A239IXB8_9PSED</name>
<dbReference type="RefSeq" id="WP_042128023.1">
    <property type="nucleotide sequence ID" value="NZ_FZOL01000020.1"/>
</dbReference>
<evidence type="ECO:0000313" key="2">
    <source>
        <dbReference type="Proteomes" id="UP000198407"/>
    </source>
</evidence>
<dbReference type="AlphaFoldDB" id="A0A239IXB8"/>
<organism evidence="1 2">
    <name type="scientific">Pseudomonas japonica</name>
    <dbReference type="NCBI Taxonomy" id="256466"/>
    <lineage>
        <taxon>Bacteria</taxon>
        <taxon>Pseudomonadati</taxon>
        <taxon>Pseudomonadota</taxon>
        <taxon>Gammaproteobacteria</taxon>
        <taxon>Pseudomonadales</taxon>
        <taxon>Pseudomonadaceae</taxon>
        <taxon>Pseudomonas</taxon>
    </lineage>
</organism>
<evidence type="ECO:0000313" key="1">
    <source>
        <dbReference type="EMBL" id="SNS98251.1"/>
    </source>
</evidence>
<accession>A0A239IXB8</accession>
<protein>
    <submittedName>
        <fullName evidence="1">Uncharacterized protein</fullName>
    </submittedName>
</protein>
<keyword evidence="2" id="KW-1185">Reference proteome</keyword>
<reference evidence="2" key="1">
    <citation type="submission" date="2017-06" db="EMBL/GenBank/DDBJ databases">
        <authorList>
            <person name="Varghese N."/>
            <person name="Submissions S."/>
        </authorList>
    </citation>
    <scope>NUCLEOTIDE SEQUENCE [LARGE SCALE GENOMIC DNA]</scope>
    <source>
        <strain evidence="2">DSM 22348</strain>
    </source>
</reference>
<proteinExistence type="predicted"/>
<dbReference type="OrthoDB" id="6988253at2"/>
<gene>
    <name evidence="1" type="ORF">SAMN05444352_12052</name>
</gene>
<dbReference type="EMBL" id="FZOL01000020">
    <property type="protein sequence ID" value="SNS98251.1"/>
    <property type="molecule type" value="Genomic_DNA"/>
</dbReference>
<dbReference type="Proteomes" id="UP000198407">
    <property type="component" value="Unassembled WGS sequence"/>
</dbReference>
<dbReference type="STRING" id="1215104.GCA_000730585_01325"/>
<sequence length="231" mass="24964">MTSDNDQSLSISSAAVVESSLMAFGAGMSVQNRQDAKNAVLFATLAANRQFDQLIHSEEWFGLFLSVMRTCGWTAVHRTHEKETSSGQSLTVSNVVVEAVQVAASGLIQGNPVGQVFSTLAEQAIQGVSKDDKALTLFKRNIKQRSNVVVGLASCIETAQGEVVMALGAIQRSVRDEDLDVLVFDWHSASTTSYKGSAALSFNNQLYDGLRATVEKKLGDKARSQILDYEI</sequence>